<dbReference type="InterPro" id="IPR013324">
    <property type="entry name" value="RNA_pol_sigma_r3/r4-like"/>
</dbReference>
<evidence type="ECO:0000256" key="3">
    <source>
        <dbReference type="ARBA" id="ARBA00023082"/>
    </source>
</evidence>
<dbReference type="SUPFAM" id="SSF88946">
    <property type="entry name" value="Sigma2 domain of RNA polymerase sigma factors"/>
    <property type="match status" value="1"/>
</dbReference>
<feature type="domain" description="RNA polymerase sigma-70 region 2" evidence="7">
    <location>
        <begin position="26"/>
        <end position="93"/>
    </location>
</feature>
<comment type="similarity">
    <text evidence="1 6">Belongs to the sigma-70 factor family. ECF subfamily.</text>
</comment>
<sequence length="197" mass="22715">MLSETSSDQALVEKVQQGDKRAFDLLVAKYQYKVIGLIGRYVQDKNEVLDIAQESFVKAYRAIDSFRGESAFYTWLYRIAVNTSKNYLVNRSRRPPSYDMELDNDDVESHHDALLDTDTPEALLNRDRLESVIRETLKTLPEELRSALTLREFDGLSYEDIALIMECPVGTVRSRIFRAREVLEKQIRPFLNGGDTL</sequence>
<feature type="domain" description="RNA polymerase sigma factor 70 region 4 type 2" evidence="8">
    <location>
        <begin position="133"/>
        <end position="181"/>
    </location>
</feature>
<evidence type="ECO:0000259" key="8">
    <source>
        <dbReference type="Pfam" id="PF08281"/>
    </source>
</evidence>
<dbReference type="Pfam" id="PF04542">
    <property type="entry name" value="Sigma70_r2"/>
    <property type="match status" value="1"/>
</dbReference>
<dbReference type="GO" id="GO:0006352">
    <property type="term" value="P:DNA-templated transcription initiation"/>
    <property type="evidence" value="ECO:0007669"/>
    <property type="project" value="InterPro"/>
</dbReference>
<dbReference type="InterPro" id="IPR013249">
    <property type="entry name" value="RNA_pol_sigma70_r4_t2"/>
</dbReference>
<evidence type="ECO:0000256" key="2">
    <source>
        <dbReference type="ARBA" id="ARBA00023015"/>
    </source>
</evidence>
<organism evidence="9 10">
    <name type="scientific">Marinomonas spartinae</name>
    <dbReference type="NCBI Taxonomy" id="1792290"/>
    <lineage>
        <taxon>Bacteria</taxon>
        <taxon>Pseudomonadati</taxon>
        <taxon>Pseudomonadota</taxon>
        <taxon>Gammaproteobacteria</taxon>
        <taxon>Oceanospirillales</taxon>
        <taxon>Oceanospirillaceae</taxon>
        <taxon>Marinomonas</taxon>
    </lineage>
</organism>
<dbReference type="STRING" id="1792290.MSP8886_02410"/>
<keyword evidence="5 6" id="KW-0804">Transcription</keyword>
<dbReference type="PANTHER" id="PTHR43133">
    <property type="entry name" value="RNA POLYMERASE ECF-TYPE SIGMA FACTO"/>
    <property type="match status" value="1"/>
</dbReference>
<dbReference type="AlphaFoldDB" id="A0A1A8TJG1"/>
<dbReference type="Gene3D" id="1.10.10.10">
    <property type="entry name" value="Winged helix-like DNA-binding domain superfamily/Winged helix DNA-binding domain"/>
    <property type="match status" value="1"/>
</dbReference>
<dbReference type="GO" id="GO:0003677">
    <property type="term" value="F:DNA binding"/>
    <property type="evidence" value="ECO:0007669"/>
    <property type="project" value="UniProtKB-KW"/>
</dbReference>
<evidence type="ECO:0000256" key="1">
    <source>
        <dbReference type="ARBA" id="ARBA00010641"/>
    </source>
</evidence>
<evidence type="ECO:0000313" key="10">
    <source>
        <dbReference type="Proteomes" id="UP000092544"/>
    </source>
</evidence>
<dbReference type="RefSeq" id="WP_067016710.1">
    <property type="nucleotide sequence ID" value="NZ_FLOB01000005.1"/>
</dbReference>
<evidence type="ECO:0000313" key="9">
    <source>
        <dbReference type="EMBL" id="SBS32389.1"/>
    </source>
</evidence>
<dbReference type="CDD" id="cd06171">
    <property type="entry name" value="Sigma70_r4"/>
    <property type="match status" value="1"/>
</dbReference>
<dbReference type="EMBL" id="FLOB01000005">
    <property type="protein sequence ID" value="SBS32389.1"/>
    <property type="molecule type" value="Genomic_DNA"/>
</dbReference>
<dbReference type="Gene3D" id="1.10.1740.10">
    <property type="match status" value="1"/>
</dbReference>
<dbReference type="GO" id="GO:0016987">
    <property type="term" value="F:sigma factor activity"/>
    <property type="evidence" value="ECO:0007669"/>
    <property type="project" value="UniProtKB-KW"/>
</dbReference>
<evidence type="ECO:0000256" key="4">
    <source>
        <dbReference type="ARBA" id="ARBA00023125"/>
    </source>
</evidence>
<proteinExistence type="inferred from homology"/>
<protein>
    <recommendedName>
        <fullName evidence="6">RNA polymerase sigma factor</fullName>
    </recommendedName>
</protein>
<name>A0A1A8TJG1_9GAMM</name>
<keyword evidence="3 6" id="KW-0731">Sigma factor</keyword>
<dbReference type="Proteomes" id="UP000092544">
    <property type="component" value="Unassembled WGS sequence"/>
</dbReference>
<keyword evidence="10" id="KW-1185">Reference proteome</keyword>
<dbReference type="InterPro" id="IPR036388">
    <property type="entry name" value="WH-like_DNA-bd_sf"/>
</dbReference>
<dbReference type="InterPro" id="IPR007627">
    <property type="entry name" value="RNA_pol_sigma70_r2"/>
</dbReference>
<evidence type="ECO:0000256" key="6">
    <source>
        <dbReference type="RuleBase" id="RU000716"/>
    </source>
</evidence>
<dbReference type="Pfam" id="PF08281">
    <property type="entry name" value="Sigma70_r4_2"/>
    <property type="match status" value="1"/>
</dbReference>
<dbReference type="NCBIfam" id="TIGR02939">
    <property type="entry name" value="RpoE_Sigma70"/>
    <property type="match status" value="1"/>
</dbReference>
<dbReference type="InterPro" id="IPR014286">
    <property type="entry name" value="RNA_pol_sigma70_RpoE"/>
</dbReference>
<dbReference type="PANTHER" id="PTHR43133:SF53">
    <property type="entry name" value="ECF RNA POLYMERASE SIGMA-E FACTOR"/>
    <property type="match status" value="1"/>
</dbReference>
<reference evidence="9 10" key="1">
    <citation type="submission" date="2016-06" db="EMBL/GenBank/DDBJ databases">
        <authorList>
            <person name="Kjaerup R.B."/>
            <person name="Dalgaard T.S."/>
            <person name="Juul-Madsen H.R."/>
        </authorList>
    </citation>
    <scope>NUCLEOTIDE SEQUENCE [LARGE SCALE GENOMIC DNA]</scope>
    <source>
        <strain evidence="9 10">CECT 8886</strain>
    </source>
</reference>
<evidence type="ECO:0000256" key="5">
    <source>
        <dbReference type="ARBA" id="ARBA00023163"/>
    </source>
</evidence>
<dbReference type="InterPro" id="IPR000838">
    <property type="entry name" value="RNA_pol_sigma70_ECF_CS"/>
</dbReference>
<dbReference type="InterPro" id="IPR013325">
    <property type="entry name" value="RNA_pol_sigma_r2"/>
</dbReference>
<accession>A0A1A8TJG1</accession>
<keyword evidence="2 6" id="KW-0805">Transcription regulation</keyword>
<keyword evidence="4 6" id="KW-0238">DNA-binding</keyword>
<dbReference type="NCBIfam" id="TIGR02937">
    <property type="entry name" value="sigma70-ECF"/>
    <property type="match status" value="1"/>
</dbReference>
<dbReference type="InterPro" id="IPR014284">
    <property type="entry name" value="RNA_pol_sigma-70_dom"/>
</dbReference>
<dbReference type="PROSITE" id="PS01063">
    <property type="entry name" value="SIGMA70_ECF"/>
    <property type="match status" value="1"/>
</dbReference>
<gene>
    <name evidence="9" type="primary">rpoE_1</name>
    <name evidence="9" type="ORF">MSP8886_02410</name>
</gene>
<dbReference type="FunFam" id="1.10.1740.10:FF:000001">
    <property type="entry name" value="RNA polymerase sigma factor"/>
    <property type="match status" value="1"/>
</dbReference>
<dbReference type="SUPFAM" id="SSF88659">
    <property type="entry name" value="Sigma3 and sigma4 domains of RNA polymerase sigma factors"/>
    <property type="match status" value="1"/>
</dbReference>
<dbReference type="InterPro" id="IPR039425">
    <property type="entry name" value="RNA_pol_sigma-70-like"/>
</dbReference>
<evidence type="ECO:0000259" key="7">
    <source>
        <dbReference type="Pfam" id="PF04542"/>
    </source>
</evidence>